<dbReference type="PANTHER" id="PTHR34703">
    <property type="entry name" value="ANTIPORTER SUBUNIT MNHG2-RELATED"/>
    <property type="match status" value="1"/>
</dbReference>
<dbReference type="EMBL" id="CADCVA010000419">
    <property type="protein sequence ID" value="CAA9447232.1"/>
    <property type="molecule type" value="Genomic_DNA"/>
</dbReference>
<feature type="transmembrane region" description="Helical" evidence="3">
    <location>
        <begin position="12"/>
        <end position="33"/>
    </location>
</feature>
<dbReference type="GO" id="GO:0015385">
    <property type="term" value="F:sodium:proton antiporter activity"/>
    <property type="evidence" value="ECO:0007669"/>
    <property type="project" value="TreeGrafter"/>
</dbReference>
<keyword evidence="3" id="KW-0472">Membrane</keyword>
<proteinExistence type="inferred from homology"/>
<accession>A0A6J4QNK7</accession>
<feature type="transmembrane region" description="Helical" evidence="3">
    <location>
        <begin position="69"/>
        <end position="92"/>
    </location>
</feature>
<keyword evidence="3" id="KW-1133">Transmembrane helix</keyword>
<organism evidence="4">
    <name type="scientific">uncultured Rubrobacteraceae bacterium</name>
    <dbReference type="NCBI Taxonomy" id="349277"/>
    <lineage>
        <taxon>Bacteria</taxon>
        <taxon>Bacillati</taxon>
        <taxon>Actinomycetota</taxon>
        <taxon>Rubrobacteria</taxon>
        <taxon>Rubrobacterales</taxon>
        <taxon>Rubrobacteraceae</taxon>
        <taxon>environmental samples</taxon>
    </lineage>
</organism>
<evidence type="ECO:0000256" key="1">
    <source>
        <dbReference type="ARBA" id="ARBA00008404"/>
    </source>
</evidence>
<feature type="region of interest" description="Disordered" evidence="2">
    <location>
        <begin position="102"/>
        <end position="125"/>
    </location>
</feature>
<feature type="transmembrane region" description="Helical" evidence="3">
    <location>
        <begin position="45"/>
        <end position="63"/>
    </location>
</feature>
<evidence type="ECO:0000256" key="2">
    <source>
        <dbReference type="SAM" id="MobiDB-lite"/>
    </source>
</evidence>
<dbReference type="Pfam" id="PF03334">
    <property type="entry name" value="PhaG_MnhG_YufB"/>
    <property type="match status" value="1"/>
</dbReference>
<sequence>MALASALSLVVPYLADALVVLGVFVMTVGLYGVIRMPDTYTRLHAASKVVFLGIVSLLVASAVTWDREIILRASLIAAFLVLTTPVSAHVIARAAYRRGERMEAPGAVDESGQRLNRGPGSGRQS</sequence>
<dbReference type="InterPro" id="IPR005133">
    <property type="entry name" value="PhaG_MnhG_YufB"/>
</dbReference>
<gene>
    <name evidence="4" type="ORF">AVDCRST_MAG82-3446</name>
</gene>
<reference evidence="4" key="1">
    <citation type="submission" date="2020-02" db="EMBL/GenBank/DDBJ databases">
        <authorList>
            <person name="Meier V. D."/>
        </authorList>
    </citation>
    <scope>NUCLEOTIDE SEQUENCE</scope>
    <source>
        <strain evidence="4">AVDCRST_MAG82</strain>
    </source>
</reference>
<protein>
    <submittedName>
        <fullName evidence="4">Na(+) H(+) antiporter subunit G</fullName>
    </submittedName>
</protein>
<evidence type="ECO:0000256" key="3">
    <source>
        <dbReference type="SAM" id="Phobius"/>
    </source>
</evidence>
<name>A0A6J4QNK7_9ACTN</name>
<keyword evidence="3" id="KW-0812">Transmembrane</keyword>
<dbReference type="NCBIfam" id="TIGR01300">
    <property type="entry name" value="CPA3_mnhG_phaG"/>
    <property type="match status" value="1"/>
</dbReference>
<dbReference type="NCBIfam" id="NF009314">
    <property type="entry name" value="PRK12674.1-2"/>
    <property type="match status" value="1"/>
</dbReference>
<dbReference type="PANTHER" id="PTHR34703:SF1">
    <property type="entry name" value="ANTIPORTER SUBUNIT MNHG2-RELATED"/>
    <property type="match status" value="1"/>
</dbReference>
<dbReference type="AlphaFoldDB" id="A0A6J4QNK7"/>
<comment type="similarity">
    <text evidence="1">Belongs to the CPA3 antiporters (TC 2.A.63) subunit G family.</text>
</comment>
<evidence type="ECO:0000313" key="4">
    <source>
        <dbReference type="EMBL" id="CAA9447232.1"/>
    </source>
</evidence>